<keyword evidence="4" id="KW-0732">Signal</keyword>
<comment type="subcellular location">
    <subcellularLocation>
        <location evidence="1">Membrane</location>
        <topology evidence="1">Multi-pass membrane protein</topology>
    </subcellularLocation>
</comment>
<feature type="region of interest" description="Disordered" evidence="7">
    <location>
        <begin position="1"/>
        <end position="27"/>
    </location>
</feature>
<dbReference type="PANTHER" id="PTHR35578">
    <property type="entry name" value="PROLINE-RICH TRANSMEMBRANE PROTEIN 4-RELATED"/>
    <property type="match status" value="1"/>
</dbReference>
<accession>A0ABD0KG46</accession>
<dbReference type="PANTHER" id="PTHR35578:SF6">
    <property type="entry name" value="PROLINE-RICH TRANSMEMBRANE PROTEIN 4"/>
    <property type="match status" value="1"/>
</dbReference>
<feature type="transmembrane region" description="Helical" evidence="8">
    <location>
        <begin position="89"/>
        <end position="109"/>
    </location>
</feature>
<reference evidence="10 11" key="1">
    <citation type="journal article" date="2023" name="Sci. Data">
        <title>Genome assembly of the Korean intertidal mud-creeper Batillaria attramentaria.</title>
        <authorList>
            <person name="Patra A.K."/>
            <person name="Ho P.T."/>
            <person name="Jun S."/>
            <person name="Lee S.J."/>
            <person name="Kim Y."/>
            <person name="Won Y.J."/>
        </authorList>
    </citation>
    <scope>NUCLEOTIDE SEQUENCE [LARGE SCALE GENOMIC DNA]</scope>
    <source>
        <strain evidence="10">Wonlab-2016</strain>
    </source>
</reference>
<evidence type="ECO:0000256" key="7">
    <source>
        <dbReference type="SAM" id="MobiDB-lite"/>
    </source>
</evidence>
<keyword evidence="6 8" id="KW-0472">Membrane</keyword>
<keyword evidence="2" id="KW-0597">Phosphoprotein</keyword>
<evidence type="ECO:0000313" key="10">
    <source>
        <dbReference type="EMBL" id="KAK7486148.1"/>
    </source>
</evidence>
<protein>
    <recommendedName>
        <fullName evidence="9">Proline-rich transmembrane protein 3/4 domain-containing protein</fullName>
    </recommendedName>
</protein>
<evidence type="ECO:0000256" key="2">
    <source>
        <dbReference type="ARBA" id="ARBA00022553"/>
    </source>
</evidence>
<proteinExistence type="predicted"/>
<evidence type="ECO:0000256" key="1">
    <source>
        <dbReference type="ARBA" id="ARBA00004141"/>
    </source>
</evidence>
<keyword evidence="11" id="KW-1185">Reference proteome</keyword>
<evidence type="ECO:0000313" key="11">
    <source>
        <dbReference type="Proteomes" id="UP001519460"/>
    </source>
</evidence>
<keyword evidence="3 8" id="KW-0812">Transmembrane</keyword>
<feature type="domain" description="Proline-rich transmembrane protein 3/4" evidence="9">
    <location>
        <begin position="39"/>
        <end position="233"/>
    </location>
</feature>
<dbReference type="Pfam" id="PF25987">
    <property type="entry name" value="PRRT3"/>
    <property type="match status" value="1"/>
</dbReference>
<feature type="transmembrane region" description="Helical" evidence="8">
    <location>
        <begin position="163"/>
        <end position="182"/>
    </location>
</feature>
<sequence>MTDTSILPQNGTERESGTFTGSTNGSDVTAEMQSDWVVLLPKWSEAVQRWGAAWDVHVLTFAVCFLGQALAVIFIGIKFHKKVFRIKVIMCALVLLSLFGILRFVFFVVDPYGYNDTMSSVMNHLLLQSVYPPLCGSYGLLQIVLVKVTGVQIGGRRSQRFQSVLFVALGYALCMGSVHLTVFLNHRFRPVLLLDSCFLVGWLSYLCVTFICGGFRISEYALEAKQARKEFISSRKKLRRGAYSEGSSQGAENPAFDCLLLQLCACCCPRSHKRLIHDELGPSPRASFIVGEAGDDVASTMSSDSDAISLTSSVGGSYRKAQRVSFWKRQNDRLSLVSQAKMSRSKQPGVSPRMSVTISETFCKTCSDSEFESDVLQDDAVRLNRMRFSRNKRGVGTNDIPKDETEGFCVKYKHTPKGRRRNLRPNETEKRDSCENDNTCDEVRENWARSRSLDEKNKCASSTSIESQMVASSADVSFVREEKRKQSQETTKHTPKRTARETLDYESRSWGHEYYAALHLAAPDDSRLYRLGNNGRGEGQNYTSSASEHEAEVTAVSSSHEDLQSTGLLSTGNDLIGSTFSATDNPTRLTDGSDKQETSRNETSRMTGRRRRYRGKYDRSSSDLGVVPFTTSHNPGKSVTEFKEARHRRRCNHKKHTKRPLLKSHKCTARKHPYHQSLLSQRSLGCLRRIQNHKVLSSKLVSYCCCETFDENSSSENEMAASGTDSEGYLADNELPCVPLDSVISRKKSPKSSSKPTHPLRLEARALMSYTGQHRRQSGDQLPSHTGKDSVGGTAGRLPHSETTFTIIPDDEDDSVVENVQSADLDASLQCLDSRVSSSSYYLGELQDKDAANVLRLPKPGRPRTDTDHRRGISLADLDHKTQLIDVDKTRRQDHGSEISDKDDDIVSVRNPDLAASVQTIRLPLRTHAQRHTSVDLNQIRRAGMVGRAVQGVYLLTFLHLFTCLLQLYKAFGRYGVLWASGRDEGVAAPDPWPWLTFQTLVRWVWLTKLNVFI</sequence>
<feature type="compositionally biased region" description="Basic and acidic residues" evidence="7">
    <location>
        <begin position="424"/>
        <end position="434"/>
    </location>
</feature>
<feature type="compositionally biased region" description="Polar residues" evidence="7">
    <location>
        <begin position="564"/>
        <end position="590"/>
    </location>
</feature>
<evidence type="ECO:0000256" key="3">
    <source>
        <dbReference type="ARBA" id="ARBA00022692"/>
    </source>
</evidence>
<evidence type="ECO:0000259" key="9">
    <source>
        <dbReference type="Pfam" id="PF25987"/>
    </source>
</evidence>
<feature type="region of interest" description="Disordered" evidence="7">
    <location>
        <begin position="416"/>
        <end position="437"/>
    </location>
</feature>
<dbReference type="InterPro" id="IPR052836">
    <property type="entry name" value="PRRT_domain-containing"/>
</dbReference>
<dbReference type="InterPro" id="IPR059081">
    <property type="entry name" value="PRRT3-4"/>
</dbReference>
<organism evidence="10 11">
    <name type="scientific">Batillaria attramentaria</name>
    <dbReference type="NCBI Taxonomy" id="370345"/>
    <lineage>
        <taxon>Eukaryota</taxon>
        <taxon>Metazoa</taxon>
        <taxon>Spiralia</taxon>
        <taxon>Lophotrochozoa</taxon>
        <taxon>Mollusca</taxon>
        <taxon>Gastropoda</taxon>
        <taxon>Caenogastropoda</taxon>
        <taxon>Sorbeoconcha</taxon>
        <taxon>Cerithioidea</taxon>
        <taxon>Batillariidae</taxon>
        <taxon>Batillaria</taxon>
    </lineage>
</organism>
<evidence type="ECO:0000256" key="5">
    <source>
        <dbReference type="ARBA" id="ARBA00022989"/>
    </source>
</evidence>
<feature type="compositionally biased region" description="Basic and acidic residues" evidence="7">
    <location>
        <begin position="591"/>
        <end position="603"/>
    </location>
</feature>
<dbReference type="Proteomes" id="UP001519460">
    <property type="component" value="Unassembled WGS sequence"/>
</dbReference>
<gene>
    <name evidence="10" type="ORF">BaRGS_00022614</name>
</gene>
<comment type="caution">
    <text evidence="10">The sequence shown here is derived from an EMBL/GenBank/DDBJ whole genome shotgun (WGS) entry which is preliminary data.</text>
</comment>
<evidence type="ECO:0000256" key="4">
    <source>
        <dbReference type="ARBA" id="ARBA00022729"/>
    </source>
</evidence>
<keyword evidence="5 8" id="KW-1133">Transmembrane helix</keyword>
<feature type="region of interest" description="Disordered" evidence="7">
    <location>
        <begin position="771"/>
        <end position="801"/>
    </location>
</feature>
<evidence type="ECO:0000256" key="6">
    <source>
        <dbReference type="ARBA" id="ARBA00023136"/>
    </source>
</evidence>
<name>A0ABD0KG46_9CAEN</name>
<dbReference type="EMBL" id="JACVVK020000183">
    <property type="protein sequence ID" value="KAK7486148.1"/>
    <property type="molecule type" value="Genomic_DNA"/>
</dbReference>
<feature type="region of interest" description="Disordered" evidence="7">
    <location>
        <begin position="531"/>
        <end position="637"/>
    </location>
</feature>
<feature type="compositionally biased region" description="Basic and acidic residues" evidence="7">
    <location>
        <begin position="478"/>
        <end position="500"/>
    </location>
</feature>
<feature type="region of interest" description="Disordered" evidence="7">
    <location>
        <begin position="472"/>
        <end position="500"/>
    </location>
</feature>
<feature type="transmembrane region" description="Helical" evidence="8">
    <location>
        <begin position="56"/>
        <end position="77"/>
    </location>
</feature>
<feature type="transmembrane region" description="Helical" evidence="8">
    <location>
        <begin position="129"/>
        <end position="151"/>
    </location>
</feature>
<dbReference type="AlphaFoldDB" id="A0ABD0KG46"/>
<evidence type="ECO:0000256" key="8">
    <source>
        <dbReference type="SAM" id="Phobius"/>
    </source>
</evidence>